<gene>
    <name evidence="1" type="ORF">SCF082_LOCUS51557</name>
</gene>
<evidence type="ECO:0000313" key="2">
    <source>
        <dbReference type="Proteomes" id="UP001642464"/>
    </source>
</evidence>
<organism evidence="1 2">
    <name type="scientific">Durusdinium trenchii</name>
    <dbReference type="NCBI Taxonomy" id="1381693"/>
    <lineage>
        <taxon>Eukaryota</taxon>
        <taxon>Sar</taxon>
        <taxon>Alveolata</taxon>
        <taxon>Dinophyceae</taxon>
        <taxon>Suessiales</taxon>
        <taxon>Symbiodiniaceae</taxon>
        <taxon>Durusdinium</taxon>
    </lineage>
</organism>
<dbReference type="EMBL" id="CAXAMM010043631">
    <property type="protein sequence ID" value="CAK9111030.1"/>
    <property type="molecule type" value="Genomic_DNA"/>
</dbReference>
<reference evidence="1 2" key="1">
    <citation type="submission" date="2024-02" db="EMBL/GenBank/DDBJ databases">
        <authorList>
            <person name="Chen Y."/>
            <person name="Shah S."/>
            <person name="Dougan E. K."/>
            <person name="Thang M."/>
            <person name="Chan C."/>
        </authorList>
    </citation>
    <scope>NUCLEOTIDE SEQUENCE [LARGE SCALE GENOMIC DNA]</scope>
</reference>
<sequence>MEVGKADFTTEDGREVLIDALINSALCSAPGMMETDPCDLLRRYADGICPKALEQKASYVTVIRDWTGNMINFATTSGIPQQLVDQASNALPRRYDPDDSDVFLLIKGYVSLACSLDDDRKEVLREIAEYLNDNYQQYARGVHYLLQLAGDCAVERKPPPHLSFIENSNFGVQRGGVVLHEPQPHVMHTMIVRFHRQRLCGCSDQVVILTIGNLCSCSTLSF</sequence>
<name>A0ABP0SFI8_9DINO</name>
<dbReference type="Proteomes" id="UP001642464">
    <property type="component" value="Unassembled WGS sequence"/>
</dbReference>
<evidence type="ECO:0000313" key="1">
    <source>
        <dbReference type="EMBL" id="CAK9111030.1"/>
    </source>
</evidence>
<accession>A0ABP0SFI8</accession>
<protein>
    <submittedName>
        <fullName evidence="1">Uncharacterized protein</fullName>
    </submittedName>
</protein>
<comment type="caution">
    <text evidence="1">The sequence shown here is derived from an EMBL/GenBank/DDBJ whole genome shotgun (WGS) entry which is preliminary data.</text>
</comment>
<proteinExistence type="predicted"/>
<keyword evidence="2" id="KW-1185">Reference proteome</keyword>